<evidence type="ECO:0000313" key="3">
    <source>
        <dbReference type="WBParaSite" id="OFLC_0001363201-mRNA-1"/>
    </source>
</evidence>
<dbReference type="WBParaSite" id="OFLC_0001363201-mRNA-1">
    <property type="protein sequence ID" value="OFLC_0001363201-mRNA-1"/>
    <property type="gene ID" value="OFLC_0001363201"/>
</dbReference>
<dbReference type="Proteomes" id="UP000267606">
    <property type="component" value="Unassembled WGS sequence"/>
</dbReference>
<organism evidence="3">
    <name type="scientific">Onchocerca flexuosa</name>
    <dbReference type="NCBI Taxonomy" id="387005"/>
    <lineage>
        <taxon>Eukaryota</taxon>
        <taxon>Metazoa</taxon>
        <taxon>Ecdysozoa</taxon>
        <taxon>Nematoda</taxon>
        <taxon>Chromadorea</taxon>
        <taxon>Rhabditida</taxon>
        <taxon>Spirurina</taxon>
        <taxon>Spiruromorpha</taxon>
        <taxon>Filarioidea</taxon>
        <taxon>Onchocercidae</taxon>
        <taxon>Onchocerca</taxon>
    </lineage>
</organism>
<evidence type="ECO:0000313" key="2">
    <source>
        <dbReference type="Proteomes" id="UP000267606"/>
    </source>
</evidence>
<reference evidence="1 2" key="2">
    <citation type="submission" date="2018-11" db="EMBL/GenBank/DDBJ databases">
        <authorList>
            <consortium name="Pathogen Informatics"/>
        </authorList>
    </citation>
    <scope>NUCLEOTIDE SEQUENCE [LARGE SCALE GENOMIC DNA]</scope>
</reference>
<gene>
    <name evidence="1" type="ORF">OFLC_LOCUS13631</name>
</gene>
<name>A0A183I1L9_9BILA</name>
<dbReference type="AlphaFoldDB" id="A0A183I1L9"/>
<evidence type="ECO:0000313" key="1">
    <source>
        <dbReference type="EMBL" id="VDP14249.1"/>
    </source>
</evidence>
<accession>A0A183I1L9</accession>
<keyword evidence="2" id="KW-1185">Reference proteome</keyword>
<dbReference type="EMBL" id="UZAJ01040304">
    <property type="protein sequence ID" value="VDP14249.1"/>
    <property type="molecule type" value="Genomic_DNA"/>
</dbReference>
<reference evidence="3" key="1">
    <citation type="submission" date="2016-06" db="UniProtKB">
        <authorList>
            <consortium name="WormBaseParasite"/>
        </authorList>
    </citation>
    <scope>IDENTIFICATION</scope>
</reference>
<protein>
    <submittedName>
        <fullName evidence="3">Ovule protein</fullName>
    </submittedName>
</protein>
<proteinExistence type="predicted"/>
<sequence>MAVKYRSQQCQNDDAFYSDAKIIPGLDVKEEKRDVLDEFCDLYIWTNECHLHVDMYSKVLKVVGGYDSR</sequence>